<dbReference type="InterPro" id="IPR000742">
    <property type="entry name" value="EGF"/>
</dbReference>
<sequence>MILSFSMSMGGKCGPNEHFEVCGPDCGDLTCEIPTYDLKSCSTNCSSQCFCNGGFVRNSENVCIPKDDCRRVPCGPNEIRFWYGPDRCEATCQQPAPSICFTKDILIKCICEEGFIRDNEFQRNCIPIDSCSSETCEGENEFYNTCGSACGDLTCNNYNNHSICDREKCTSGGYCISDYVRNDQNVCVPRDKCPIICGPNEELLPNAPADKCEPTCQQINVPQCLDSSVIDKCVCKEGFVRATKFDRNCVPISLCPLICKDNEIFTRCGSSCGDLTCDVPNQSEMSCNETCVEGCFCSPGYVRDSDGKCIQCQDCKTGPCSCGENEHFISCGTICSDSCDLHGLPRTCIDTCVNKCFCKEGFSRDRNGNCIPEHECPNYFLDKACGSNEELLLVGPADECEPTCQKLIVTECSNSGVMNKCVCKEGFVRDNNFDRNCVPIDTCPSTCKAFETFTESGSGCGDLTCEITTLERSPCLKYKQKGCLCNAGYFRNSDGICTPCSECKNGRCSCGRNEIYTLCGSACPKTCETLGKKNNCTEQCIEGCFCDKGFVRGPYGNCIRKRKCPQIECGQNEHYERCGRYLDDLKCEERQSINIKISPPRKCNPKCYCDEGFYRNDEGVCIPWSECPNACGPNQELYFPYTPCEGTCLEPFRTDCDKIGSTDKCVCIEGYVRDNHVDKNCIPLSFCPQRKGASLLNFELFGKLPYFQEIISSNNLQHVVELFENAKLVTMNRSEKTPINIFVPKPNDTLHNLSYYVSNYNATYNVSKAYFDELTSEFKPF</sequence>
<name>A0A1J1HI61_9DIPT</name>
<feature type="domain" description="EGF-like" evidence="3">
    <location>
        <begin position="626"/>
        <end position="682"/>
    </location>
</feature>
<evidence type="ECO:0000256" key="1">
    <source>
        <dbReference type="ARBA" id="ARBA00022690"/>
    </source>
</evidence>
<evidence type="ECO:0000259" key="3">
    <source>
        <dbReference type="SMART" id="SM00181"/>
    </source>
</evidence>
<dbReference type="SMART" id="SM00181">
    <property type="entry name" value="EGF"/>
    <property type="match status" value="4"/>
</dbReference>
<proteinExistence type="predicted"/>
<dbReference type="OrthoDB" id="6236007at2759"/>
<dbReference type="PANTHER" id="PTHR23259">
    <property type="entry name" value="RIDDLE"/>
    <property type="match status" value="1"/>
</dbReference>
<feature type="domain" description="EGF-like" evidence="3">
    <location>
        <begin position="399"/>
        <end position="438"/>
    </location>
</feature>
<dbReference type="EMBL" id="CVRI01000004">
    <property type="protein sequence ID" value="CRK87701.1"/>
    <property type="molecule type" value="Genomic_DNA"/>
</dbReference>
<feature type="domain" description="EGF-like" evidence="3">
    <location>
        <begin position="196"/>
        <end position="250"/>
    </location>
</feature>
<keyword evidence="5" id="KW-1185">Reference proteome</keyword>
<dbReference type="Pfam" id="PF01826">
    <property type="entry name" value="TIL"/>
    <property type="match status" value="8"/>
</dbReference>
<feature type="domain" description="EGF-like" evidence="3">
    <location>
        <begin position="87"/>
        <end position="126"/>
    </location>
</feature>
<dbReference type="PANTHER" id="PTHR23259:SF70">
    <property type="entry name" value="ACCESSORY GLAND PROTEIN ACP62F-RELATED"/>
    <property type="match status" value="1"/>
</dbReference>
<accession>A0A1J1HI61</accession>
<keyword evidence="2" id="KW-1015">Disulfide bond</keyword>
<dbReference type="Proteomes" id="UP000183832">
    <property type="component" value="Unassembled WGS sequence"/>
</dbReference>
<evidence type="ECO:0000256" key="2">
    <source>
        <dbReference type="ARBA" id="ARBA00023157"/>
    </source>
</evidence>
<dbReference type="GO" id="GO:0030414">
    <property type="term" value="F:peptidase inhibitor activity"/>
    <property type="evidence" value="ECO:0007669"/>
    <property type="project" value="UniProtKB-KW"/>
</dbReference>
<dbReference type="InterPro" id="IPR002919">
    <property type="entry name" value="TIL_dom"/>
</dbReference>
<reference evidence="4 5" key="1">
    <citation type="submission" date="2015-04" db="EMBL/GenBank/DDBJ databases">
        <authorList>
            <person name="Syromyatnikov M.Y."/>
            <person name="Popov V.N."/>
        </authorList>
    </citation>
    <scope>NUCLEOTIDE SEQUENCE [LARGE SCALE GENOMIC DNA]</scope>
</reference>
<dbReference type="SUPFAM" id="SSF57567">
    <property type="entry name" value="Serine protease inhibitors"/>
    <property type="match status" value="11"/>
</dbReference>
<dbReference type="CDD" id="cd19941">
    <property type="entry name" value="TIL"/>
    <property type="match status" value="5"/>
</dbReference>
<gene>
    <name evidence="4" type="primary">similar to Tenascin-X</name>
    <name evidence="4" type="ORF">CLUMA_CG001491</name>
</gene>
<dbReference type="AlphaFoldDB" id="A0A1J1HI61"/>
<keyword evidence="1" id="KW-0646">Protease inhibitor</keyword>
<protein>
    <submittedName>
        <fullName evidence="4">CLUMA_CG001491, isoform A</fullName>
    </submittedName>
</protein>
<dbReference type="InterPro" id="IPR051368">
    <property type="entry name" value="SerProtInhib-TIL_Domain"/>
</dbReference>
<evidence type="ECO:0000313" key="5">
    <source>
        <dbReference type="Proteomes" id="UP000183832"/>
    </source>
</evidence>
<dbReference type="STRING" id="568069.A0A1J1HI61"/>
<dbReference type="Gene3D" id="2.10.25.10">
    <property type="entry name" value="Laminin"/>
    <property type="match status" value="11"/>
</dbReference>
<organism evidence="4 5">
    <name type="scientific">Clunio marinus</name>
    <dbReference type="NCBI Taxonomy" id="568069"/>
    <lineage>
        <taxon>Eukaryota</taxon>
        <taxon>Metazoa</taxon>
        <taxon>Ecdysozoa</taxon>
        <taxon>Arthropoda</taxon>
        <taxon>Hexapoda</taxon>
        <taxon>Insecta</taxon>
        <taxon>Pterygota</taxon>
        <taxon>Neoptera</taxon>
        <taxon>Endopterygota</taxon>
        <taxon>Diptera</taxon>
        <taxon>Nematocera</taxon>
        <taxon>Chironomoidea</taxon>
        <taxon>Chironomidae</taxon>
        <taxon>Clunio</taxon>
    </lineage>
</organism>
<dbReference type="InterPro" id="IPR036084">
    <property type="entry name" value="Ser_inhib-like_sf"/>
</dbReference>
<evidence type="ECO:0000313" key="4">
    <source>
        <dbReference type="EMBL" id="CRK87701.1"/>
    </source>
</evidence>